<dbReference type="Gene3D" id="1.10.490.10">
    <property type="entry name" value="Globins"/>
    <property type="match status" value="1"/>
</dbReference>
<dbReference type="InterPro" id="IPR039379">
    <property type="entry name" value="Protoglobin_sensor_dom"/>
</dbReference>
<dbReference type="PANTHER" id="PTHR32089">
    <property type="entry name" value="METHYL-ACCEPTING CHEMOTAXIS PROTEIN MCPB"/>
    <property type="match status" value="1"/>
</dbReference>
<dbReference type="Pfam" id="PF00015">
    <property type="entry name" value="MCPsignal"/>
    <property type="match status" value="1"/>
</dbReference>
<dbReference type="GO" id="GO:0020037">
    <property type="term" value="F:heme binding"/>
    <property type="evidence" value="ECO:0007669"/>
    <property type="project" value="InterPro"/>
</dbReference>
<sequence>MSFIGAFALTHAATQTTRQRLAFARIEHANIATLKKVWLFIEPQLDRILDGFYRHVRTDEGLGRMIGDREPALKAAQKRHWQGLFNSGFSDAYFESSYRIGNTHYRIGLEPRWYIAAYQYVTDALAELIVAHYRFNTKQSAAALVAVNKAVFIDLDIAISTYQDAVVGELNRKNAVIEKAIGEFEVRLDDILKNVNRSTDDLGTTSQVLNSVVTIAQTSSESVASIAQRSSMDVSSVASASEEMSKAIQEIASQVHGASHGIRTVAQMAGTSSQEVAQLSTSVLKIGEILQLIQGIASQTNLLALNATIEAARAGDAGKGFAVVATEVKQLADQTARATTEIAKQIQDIQQSTGKAVDSISRIVESIGDVEATATAIAAAMEEQSTATNEITASIHSVSNGAAELSGNVESLNSAVGDTGEATSKVDQATRMLNEQSEDLSRYVDGFFKTLRAG</sequence>
<dbReference type="Proteomes" id="UP000662572">
    <property type="component" value="Unassembled WGS sequence"/>
</dbReference>
<dbReference type="Pfam" id="PF11563">
    <property type="entry name" value="Protoglobin"/>
    <property type="match status" value="1"/>
</dbReference>
<gene>
    <name evidence="5" type="ORF">GCM10011273_19900</name>
</gene>
<dbReference type="GO" id="GO:0006935">
    <property type="term" value="P:chemotaxis"/>
    <property type="evidence" value="ECO:0007669"/>
    <property type="project" value="InterPro"/>
</dbReference>
<dbReference type="GO" id="GO:0016020">
    <property type="term" value="C:membrane"/>
    <property type="evidence" value="ECO:0007669"/>
    <property type="project" value="InterPro"/>
</dbReference>
<dbReference type="SUPFAM" id="SSF58104">
    <property type="entry name" value="Methyl-accepting chemotaxis protein (MCP) signaling domain"/>
    <property type="match status" value="1"/>
</dbReference>
<dbReference type="PROSITE" id="PS50111">
    <property type="entry name" value="CHEMOTAXIS_TRANSDUC_2"/>
    <property type="match status" value="1"/>
</dbReference>
<dbReference type="SUPFAM" id="SSF46458">
    <property type="entry name" value="Globin-like"/>
    <property type="match status" value="1"/>
</dbReference>
<evidence type="ECO:0000259" key="4">
    <source>
        <dbReference type="PROSITE" id="PS50111"/>
    </source>
</evidence>
<keyword evidence="1 3" id="KW-0807">Transducer</keyword>
<comment type="caution">
    <text evidence="5">The sequence shown here is derived from an EMBL/GenBank/DDBJ whole genome shotgun (WGS) entry which is preliminary data.</text>
</comment>
<organism evidence="5 6">
    <name type="scientific">Asticcacaulis endophyticus</name>
    <dbReference type="NCBI Taxonomy" id="1395890"/>
    <lineage>
        <taxon>Bacteria</taxon>
        <taxon>Pseudomonadati</taxon>
        <taxon>Pseudomonadota</taxon>
        <taxon>Alphaproteobacteria</taxon>
        <taxon>Caulobacterales</taxon>
        <taxon>Caulobacteraceae</taxon>
        <taxon>Asticcacaulis</taxon>
    </lineage>
</organism>
<dbReference type="GO" id="GO:0019825">
    <property type="term" value="F:oxygen binding"/>
    <property type="evidence" value="ECO:0007669"/>
    <property type="project" value="InterPro"/>
</dbReference>
<comment type="similarity">
    <text evidence="2">Belongs to the methyl-accepting chemotaxis (MCP) protein family.</text>
</comment>
<dbReference type="InterPro" id="IPR004090">
    <property type="entry name" value="Chemotax_Me-accpt_rcpt"/>
</dbReference>
<dbReference type="AlphaFoldDB" id="A0A918UTX4"/>
<evidence type="ECO:0000313" key="5">
    <source>
        <dbReference type="EMBL" id="GGZ33577.1"/>
    </source>
</evidence>
<dbReference type="GO" id="GO:0004888">
    <property type="term" value="F:transmembrane signaling receptor activity"/>
    <property type="evidence" value="ECO:0007669"/>
    <property type="project" value="InterPro"/>
</dbReference>
<feature type="domain" description="Methyl-accepting transducer" evidence="4">
    <location>
        <begin position="191"/>
        <end position="420"/>
    </location>
</feature>
<protein>
    <submittedName>
        <fullName evidence="5">Chemotaxis protein</fullName>
    </submittedName>
</protein>
<accession>A0A918UTX4</accession>
<dbReference type="SMART" id="SM00283">
    <property type="entry name" value="MA"/>
    <property type="match status" value="1"/>
</dbReference>
<dbReference type="CDD" id="cd01068">
    <property type="entry name" value="globin_sensor"/>
    <property type="match status" value="1"/>
</dbReference>
<dbReference type="InterPro" id="IPR044398">
    <property type="entry name" value="Globin-sensor_dom"/>
</dbReference>
<reference evidence="5" key="2">
    <citation type="submission" date="2020-09" db="EMBL/GenBank/DDBJ databases">
        <authorList>
            <person name="Sun Q."/>
            <person name="Kim S."/>
        </authorList>
    </citation>
    <scope>NUCLEOTIDE SEQUENCE</scope>
    <source>
        <strain evidence="5">KCTC 32296</strain>
    </source>
</reference>
<dbReference type="GO" id="GO:0007165">
    <property type="term" value="P:signal transduction"/>
    <property type="evidence" value="ECO:0007669"/>
    <property type="project" value="UniProtKB-KW"/>
</dbReference>
<proteinExistence type="inferred from homology"/>
<evidence type="ECO:0000256" key="2">
    <source>
        <dbReference type="ARBA" id="ARBA00029447"/>
    </source>
</evidence>
<dbReference type="InterPro" id="IPR004089">
    <property type="entry name" value="MCPsignal_dom"/>
</dbReference>
<evidence type="ECO:0000256" key="3">
    <source>
        <dbReference type="PROSITE-ProRule" id="PRU00284"/>
    </source>
</evidence>
<reference evidence="5" key="1">
    <citation type="journal article" date="2014" name="Int. J. Syst. Evol. Microbiol.">
        <title>Complete genome sequence of Corynebacterium casei LMG S-19264T (=DSM 44701T), isolated from a smear-ripened cheese.</title>
        <authorList>
            <consortium name="US DOE Joint Genome Institute (JGI-PGF)"/>
            <person name="Walter F."/>
            <person name="Albersmeier A."/>
            <person name="Kalinowski J."/>
            <person name="Ruckert C."/>
        </authorList>
    </citation>
    <scope>NUCLEOTIDE SEQUENCE</scope>
    <source>
        <strain evidence="5">KCTC 32296</strain>
    </source>
</reference>
<dbReference type="Gene3D" id="1.10.287.950">
    <property type="entry name" value="Methyl-accepting chemotaxis protein"/>
    <property type="match status" value="1"/>
</dbReference>
<dbReference type="PANTHER" id="PTHR32089:SF112">
    <property type="entry name" value="LYSOZYME-LIKE PROTEIN-RELATED"/>
    <property type="match status" value="1"/>
</dbReference>
<dbReference type="EMBL" id="BMZB01000002">
    <property type="protein sequence ID" value="GGZ33577.1"/>
    <property type="molecule type" value="Genomic_DNA"/>
</dbReference>
<dbReference type="InterPro" id="IPR009050">
    <property type="entry name" value="Globin-like_sf"/>
</dbReference>
<keyword evidence="6" id="KW-1185">Reference proteome</keyword>
<name>A0A918UTX4_9CAUL</name>
<dbReference type="InterPro" id="IPR012292">
    <property type="entry name" value="Globin/Proto"/>
</dbReference>
<evidence type="ECO:0000313" key="6">
    <source>
        <dbReference type="Proteomes" id="UP000662572"/>
    </source>
</evidence>
<evidence type="ECO:0000256" key="1">
    <source>
        <dbReference type="ARBA" id="ARBA00023224"/>
    </source>
</evidence>
<dbReference type="PRINTS" id="PR00260">
    <property type="entry name" value="CHEMTRNSDUCR"/>
</dbReference>